<dbReference type="OrthoDB" id="1354978at2"/>
<sequence length="214" mass="25235">MIKELMFKRINENLDKYIEYYELGGPQTDRKLQAFTDLYSVIYQILENLVLENYISALTTTSFLLERFCKLGIIKHGLLGVTFLSDNYIDKLDSSYEFDAKNLNETIKKLKELKLIKEGEFKILIKMKDEMRNSFSHADSIKITKEYPKKIEAFHMNFLCPDQLQKVELDSKTTFIKNEQIELEAKKQALSNFKKLYSIIVATDRRLIKRYNSL</sequence>
<reference evidence="1 2" key="1">
    <citation type="submission" date="2018-11" db="EMBL/GenBank/DDBJ databases">
        <title>Flavobacterium sp. nov., YIM 102701-2 draft genome.</title>
        <authorList>
            <person name="Li G."/>
            <person name="Jiang Y."/>
        </authorList>
    </citation>
    <scope>NUCLEOTIDE SEQUENCE [LARGE SCALE GENOMIC DNA]</scope>
    <source>
        <strain evidence="1 2">YIM 102701-2</strain>
    </source>
</reference>
<dbReference type="RefSeq" id="WP_125016695.1">
    <property type="nucleotide sequence ID" value="NZ_RQVQ01000002.1"/>
</dbReference>
<dbReference type="AlphaFoldDB" id="A0A3P3WFL6"/>
<evidence type="ECO:0008006" key="3">
    <source>
        <dbReference type="Google" id="ProtNLM"/>
    </source>
</evidence>
<keyword evidence="2" id="KW-1185">Reference proteome</keyword>
<evidence type="ECO:0000313" key="2">
    <source>
        <dbReference type="Proteomes" id="UP000275719"/>
    </source>
</evidence>
<comment type="caution">
    <text evidence="1">The sequence shown here is derived from an EMBL/GenBank/DDBJ whole genome shotgun (WGS) entry which is preliminary data.</text>
</comment>
<organism evidence="1 2">
    <name type="scientific">Paenimyroides tangerinum</name>
    <dbReference type="NCBI Taxonomy" id="2488728"/>
    <lineage>
        <taxon>Bacteria</taxon>
        <taxon>Pseudomonadati</taxon>
        <taxon>Bacteroidota</taxon>
        <taxon>Flavobacteriia</taxon>
        <taxon>Flavobacteriales</taxon>
        <taxon>Flavobacteriaceae</taxon>
        <taxon>Paenimyroides</taxon>
    </lineage>
</organism>
<protein>
    <recommendedName>
        <fullName evidence="3">RiboL-PSP-HEPN domain-containing protein</fullName>
    </recommendedName>
</protein>
<accession>A0A3P3WFL6</accession>
<dbReference type="Proteomes" id="UP000275719">
    <property type="component" value="Unassembled WGS sequence"/>
</dbReference>
<gene>
    <name evidence="1" type="ORF">EG240_01525</name>
</gene>
<evidence type="ECO:0000313" key="1">
    <source>
        <dbReference type="EMBL" id="RRJ93177.1"/>
    </source>
</evidence>
<dbReference type="EMBL" id="RQVQ01000002">
    <property type="protein sequence ID" value="RRJ93177.1"/>
    <property type="molecule type" value="Genomic_DNA"/>
</dbReference>
<proteinExistence type="predicted"/>
<name>A0A3P3WFL6_9FLAO</name>